<dbReference type="Proteomes" id="UP001205105">
    <property type="component" value="Unassembled WGS sequence"/>
</dbReference>
<proteinExistence type="predicted"/>
<comment type="caution">
    <text evidence="2">The sequence shown here is derived from an EMBL/GenBank/DDBJ whole genome shotgun (WGS) entry which is preliminary data.</text>
</comment>
<organism evidence="2 3">
    <name type="scientific">Chlorella ohadii</name>
    <dbReference type="NCBI Taxonomy" id="2649997"/>
    <lineage>
        <taxon>Eukaryota</taxon>
        <taxon>Viridiplantae</taxon>
        <taxon>Chlorophyta</taxon>
        <taxon>core chlorophytes</taxon>
        <taxon>Trebouxiophyceae</taxon>
        <taxon>Chlorellales</taxon>
        <taxon>Chlorellaceae</taxon>
        <taxon>Chlorella clade</taxon>
        <taxon>Chlorella</taxon>
    </lineage>
</organism>
<evidence type="ECO:0000313" key="3">
    <source>
        <dbReference type="Proteomes" id="UP001205105"/>
    </source>
</evidence>
<protein>
    <submittedName>
        <fullName evidence="2">Uncharacterized protein</fullName>
    </submittedName>
</protein>
<feature type="transmembrane region" description="Helical" evidence="1">
    <location>
        <begin position="20"/>
        <end position="40"/>
    </location>
</feature>
<keyword evidence="3" id="KW-1185">Reference proteome</keyword>
<reference evidence="2" key="1">
    <citation type="submission" date="2020-11" db="EMBL/GenBank/DDBJ databases">
        <title>Chlorella ohadii genome sequencing and assembly.</title>
        <authorList>
            <person name="Murik O."/>
            <person name="Treves H."/>
            <person name="Kedem I."/>
            <person name="Shotland Y."/>
            <person name="Kaplan A."/>
        </authorList>
    </citation>
    <scope>NUCLEOTIDE SEQUENCE</scope>
    <source>
        <strain evidence="2">1</strain>
    </source>
</reference>
<feature type="transmembrane region" description="Helical" evidence="1">
    <location>
        <begin position="99"/>
        <end position="116"/>
    </location>
</feature>
<gene>
    <name evidence="2" type="ORF">COHA_007079</name>
</gene>
<keyword evidence="1" id="KW-0812">Transmembrane</keyword>
<evidence type="ECO:0000256" key="1">
    <source>
        <dbReference type="SAM" id="Phobius"/>
    </source>
</evidence>
<feature type="transmembrane region" description="Helical" evidence="1">
    <location>
        <begin position="52"/>
        <end position="70"/>
    </location>
</feature>
<accession>A0AAD5DNV7</accession>
<dbReference type="EMBL" id="JADXDR010000106">
    <property type="protein sequence ID" value="KAI7839190.1"/>
    <property type="molecule type" value="Genomic_DNA"/>
</dbReference>
<sequence>MTLCSFGYQLPFRWAFPQLAAMTLIFIHYTSAFCSSPALYPACGLPEVSCGACHMVLLLGTFLLVGHQLYQFDLARRIAWYTAHRGRLPPSIQLATDRPAYWLNFGLPAVCCIFSYSTSLPALPSRTDAGTPTT</sequence>
<keyword evidence="1" id="KW-1133">Transmembrane helix</keyword>
<dbReference type="AlphaFoldDB" id="A0AAD5DNV7"/>
<evidence type="ECO:0000313" key="2">
    <source>
        <dbReference type="EMBL" id="KAI7839190.1"/>
    </source>
</evidence>
<name>A0AAD5DNV7_9CHLO</name>
<keyword evidence="1" id="KW-0472">Membrane</keyword>